<name>A0A6C0HFN9_9ZZZZ</name>
<protein>
    <submittedName>
        <fullName evidence="1">Uncharacterized protein</fullName>
    </submittedName>
</protein>
<organism evidence="1">
    <name type="scientific">viral metagenome</name>
    <dbReference type="NCBI Taxonomy" id="1070528"/>
    <lineage>
        <taxon>unclassified sequences</taxon>
        <taxon>metagenomes</taxon>
        <taxon>organismal metagenomes</taxon>
    </lineage>
</organism>
<sequence>MSWGTCYSGSNNIHFDFPPIMSDGRNFATWQPGNVISEKIREEANIKTNWNYRKYLVENADQIIKHNQLSACDECCACPATYGDNQPVSNSPFLYKSCSDASKPYGYENSDLKNMYLSSFELQARMVTPVFSQAQLLGKHF</sequence>
<reference evidence="1" key="1">
    <citation type="journal article" date="2020" name="Nature">
        <title>Giant virus diversity and host interactions through global metagenomics.</title>
        <authorList>
            <person name="Schulz F."/>
            <person name="Roux S."/>
            <person name="Paez-Espino D."/>
            <person name="Jungbluth S."/>
            <person name="Walsh D.A."/>
            <person name="Denef V.J."/>
            <person name="McMahon K.D."/>
            <person name="Konstantinidis K.T."/>
            <person name="Eloe-Fadrosh E.A."/>
            <person name="Kyrpides N.C."/>
            <person name="Woyke T."/>
        </authorList>
    </citation>
    <scope>NUCLEOTIDE SEQUENCE</scope>
    <source>
        <strain evidence="1">GVMAG-M-3300023184-101</strain>
    </source>
</reference>
<proteinExistence type="predicted"/>
<evidence type="ECO:0000313" key="1">
    <source>
        <dbReference type="EMBL" id="QHT79412.1"/>
    </source>
</evidence>
<dbReference type="AlphaFoldDB" id="A0A6C0HFN9"/>
<dbReference type="EMBL" id="MN739949">
    <property type="protein sequence ID" value="QHT79412.1"/>
    <property type="molecule type" value="Genomic_DNA"/>
</dbReference>
<accession>A0A6C0HFN9</accession>